<dbReference type="GO" id="GO:0005200">
    <property type="term" value="F:structural constituent of cytoskeleton"/>
    <property type="evidence" value="ECO:0007669"/>
    <property type="project" value="InterPro"/>
</dbReference>
<dbReference type="Pfam" id="PF02422">
    <property type="entry name" value="Keratin"/>
    <property type="match status" value="1"/>
</dbReference>
<dbReference type="GeneTree" id="ENSGT00950000185042"/>
<accession>A0A8D0L8L3</accession>
<dbReference type="AlphaFoldDB" id="A0A8D0L8L3"/>
<organism evidence="2 3">
    <name type="scientific">Sphenodon punctatus</name>
    <name type="common">Tuatara</name>
    <name type="synonym">Hatteria punctata</name>
    <dbReference type="NCBI Taxonomy" id="8508"/>
    <lineage>
        <taxon>Eukaryota</taxon>
        <taxon>Metazoa</taxon>
        <taxon>Chordata</taxon>
        <taxon>Craniata</taxon>
        <taxon>Vertebrata</taxon>
        <taxon>Euteleostomi</taxon>
        <taxon>Lepidosauria</taxon>
        <taxon>Sphenodontia</taxon>
        <taxon>Sphenodontidae</taxon>
        <taxon>Sphenodon</taxon>
    </lineage>
</organism>
<feature type="region of interest" description="Disordered" evidence="1">
    <location>
        <begin position="52"/>
        <end position="71"/>
    </location>
</feature>
<name>A0A8D0L8L3_SPHPU</name>
<sequence>MSSGGKQECYASCPASTVTIQPPPFVLTIPGPSLCCPDKPFGIEQHNPCAVSGGHSGGGNHEAISHGDSSGSHIPSFYTRRALPSSLYSYRTNYQFY</sequence>
<keyword evidence="3" id="KW-1185">Reference proteome</keyword>
<dbReference type="Ensembl" id="ENSSPUT00000016602.1">
    <property type="protein sequence ID" value="ENSSPUP00000015567.1"/>
    <property type="gene ID" value="ENSSPUG00000012032.1"/>
</dbReference>
<reference evidence="2" key="1">
    <citation type="submission" date="2025-08" db="UniProtKB">
        <authorList>
            <consortium name="Ensembl"/>
        </authorList>
    </citation>
    <scope>IDENTIFICATION</scope>
</reference>
<protein>
    <submittedName>
        <fullName evidence="2">Uncharacterized protein</fullName>
    </submittedName>
</protein>
<dbReference type="OMA" id="NHEAISH"/>
<reference evidence="2" key="2">
    <citation type="submission" date="2025-09" db="UniProtKB">
        <authorList>
            <consortium name="Ensembl"/>
        </authorList>
    </citation>
    <scope>IDENTIFICATION</scope>
</reference>
<evidence type="ECO:0000313" key="3">
    <source>
        <dbReference type="Proteomes" id="UP000694392"/>
    </source>
</evidence>
<evidence type="ECO:0000313" key="2">
    <source>
        <dbReference type="Ensembl" id="ENSSPUP00000015567.1"/>
    </source>
</evidence>
<proteinExistence type="predicted"/>
<dbReference type="GO" id="GO:0005882">
    <property type="term" value="C:intermediate filament"/>
    <property type="evidence" value="ECO:0007669"/>
    <property type="project" value="InterPro"/>
</dbReference>
<dbReference type="InterPro" id="IPR003461">
    <property type="entry name" value="Keratin"/>
</dbReference>
<dbReference type="Proteomes" id="UP000694392">
    <property type="component" value="Unplaced"/>
</dbReference>
<evidence type="ECO:0000256" key="1">
    <source>
        <dbReference type="SAM" id="MobiDB-lite"/>
    </source>
</evidence>